<name>A0ABS9D622_9ALTE</name>
<evidence type="ECO:0008006" key="4">
    <source>
        <dbReference type="Google" id="ProtNLM"/>
    </source>
</evidence>
<dbReference type="Proteomes" id="UP001521137">
    <property type="component" value="Unassembled WGS sequence"/>
</dbReference>
<reference evidence="2 3" key="1">
    <citation type="submission" date="2022-01" db="EMBL/GenBank/DDBJ databases">
        <title>Paraglaciecola sp. G1-23.</title>
        <authorList>
            <person name="Jin M.S."/>
            <person name="Han D.M."/>
            <person name="Kim H.M."/>
            <person name="Jeon C.O."/>
        </authorList>
    </citation>
    <scope>NUCLEOTIDE SEQUENCE [LARGE SCALE GENOMIC DNA]</scope>
    <source>
        <strain evidence="2 3">G1-23</strain>
    </source>
</reference>
<evidence type="ECO:0000256" key="1">
    <source>
        <dbReference type="SAM" id="MobiDB-lite"/>
    </source>
</evidence>
<evidence type="ECO:0000313" key="2">
    <source>
        <dbReference type="EMBL" id="MCF2947880.1"/>
    </source>
</evidence>
<keyword evidence="3" id="KW-1185">Reference proteome</keyword>
<protein>
    <recommendedName>
        <fullName evidence="4">Lipoprotein</fullName>
    </recommendedName>
</protein>
<evidence type="ECO:0000313" key="3">
    <source>
        <dbReference type="Proteomes" id="UP001521137"/>
    </source>
</evidence>
<accession>A0ABS9D622</accession>
<organism evidence="2 3">
    <name type="scientific">Paraglaciecola algarum</name>
    <dbReference type="NCBI Taxonomy" id="3050085"/>
    <lineage>
        <taxon>Bacteria</taxon>
        <taxon>Pseudomonadati</taxon>
        <taxon>Pseudomonadota</taxon>
        <taxon>Gammaproteobacteria</taxon>
        <taxon>Alteromonadales</taxon>
        <taxon>Alteromonadaceae</taxon>
        <taxon>Paraglaciecola</taxon>
    </lineage>
</organism>
<dbReference type="EMBL" id="JAKGAS010000003">
    <property type="protein sequence ID" value="MCF2947880.1"/>
    <property type="molecule type" value="Genomic_DNA"/>
</dbReference>
<dbReference type="PROSITE" id="PS51257">
    <property type="entry name" value="PROKAR_LIPOPROTEIN"/>
    <property type="match status" value="1"/>
</dbReference>
<feature type="region of interest" description="Disordered" evidence="1">
    <location>
        <begin position="26"/>
        <end position="49"/>
    </location>
</feature>
<dbReference type="RefSeq" id="WP_235311411.1">
    <property type="nucleotide sequence ID" value="NZ_JAKGAS010000003.1"/>
</dbReference>
<sequence length="49" mass="4994">MNTECRVKLDNIFFKVNGFSVVLSGCGGGSSSSPAATTPPTIRDGTGSE</sequence>
<gene>
    <name evidence="2" type="ORF">L0668_07165</name>
</gene>
<proteinExistence type="predicted"/>
<comment type="caution">
    <text evidence="2">The sequence shown here is derived from an EMBL/GenBank/DDBJ whole genome shotgun (WGS) entry which is preliminary data.</text>
</comment>